<keyword evidence="12" id="KW-1185">Reference proteome</keyword>
<keyword evidence="3 10" id="KW-0328">Glycosyltransferase</keyword>
<evidence type="ECO:0000313" key="11">
    <source>
        <dbReference type="Ensembl" id="ENSNMLP00000009215.1"/>
    </source>
</evidence>
<dbReference type="PANTHER" id="PTHR11214">
    <property type="entry name" value="BETA-1,3-N-ACETYLGLUCOSAMINYLTRANSFERASE"/>
    <property type="match status" value="1"/>
</dbReference>
<evidence type="ECO:0000256" key="7">
    <source>
        <dbReference type="ARBA" id="ARBA00022989"/>
    </source>
</evidence>
<dbReference type="Pfam" id="PF01762">
    <property type="entry name" value="Galactosyl_T"/>
    <property type="match status" value="1"/>
</dbReference>
<dbReference type="AlphaFoldDB" id="A0A8C6SN73"/>
<dbReference type="InterPro" id="IPR002659">
    <property type="entry name" value="Glyco_trans_31"/>
</dbReference>
<protein>
    <recommendedName>
        <fullName evidence="10">Hexosyltransferase</fullName>
        <ecNumber evidence="10">2.4.1.-</ecNumber>
    </recommendedName>
</protein>
<dbReference type="GO" id="GO:0000139">
    <property type="term" value="C:Golgi membrane"/>
    <property type="evidence" value="ECO:0007669"/>
    <property type="project" value="UniProtKB-SubCell"/>
</dbReference>
<organism evidence="11 12">
    <name type="scientific">Neogobius melanostomus</name>
    <name type="common">round goby</name>
    <dbReference type="NCBI Taxonomy" id="47308"/>
    <lineage>
        <taxon>Eukaryota</taxon>
        <taxon>Metazoa</taxon>
        <taxon>Chordata</taxon>
        <taxon>Craniata</taxon>
        <taxon>Vertebrata</taxon>
        <taxon>Euteleostomi</taxon>
        <taxon>Actinopterygii</taxon>
        <taxon>Neopterygii</taxon>
        <taxon>Teleostei</taxon>
        <taxon>Neoteleostei</taxon>
        <taxon>Acanthomorphata</taxon>
        <taxon>Gobiaria</taxon>
        <taxon>Gobiiformes</taxon>
        <taxon>Gobioidei</taxon>
        <taxon>Gobiidae</taxon>
        <taxon>Benthophilinae</taxon>
        <taxon>Neogobiini</taxon>
        <taxon>Neogobius</taxon>
    </lineage>
</organism>
<dbReference type="PANTHER" id="PTHR11214:SF234">
    <property type="entry name" value="HEXOSYLTRANSFERASE"/>
    <property type="match status" value="1"/>
</dbReference>
<proteinExistence type="inferred from homology"/>
<accession>A0A8C6SN73</accession>
<keyword evidence="7" id="KW-1133">Transmembrane helix</keyword>
<name>A0A8C6SN73_9GOBI</name>
<dbReference type="Gene3D" id="3.90.550.50">
    <property type="match status" value="1"/>
</dbReference>
<reference evidence="11" key="1">
    <citation type="submission" date="2025-08" db="UniProtKB">
        <authorList>
            <consortium name="Ensembl"/>
        </authorList>
    </citation>
    <scope>IDENTIFICATION</scope>
</reference>
<dbReference type="GO" id="GO:0030311">
    <property type="term" value="P:poly-N-acetyllactosamine biosynthetic process"/>
    <property type="evidence" value="ECO:0007669"/>
    <property type="project" value="TreeGrafter"/>
</dbReference>
<dbReference type="EC" id="2.4.1.-" evidence="10"/>
<dbReference type="Proteomes" id="UP000694523">
    <property type="component" value="Unplaced"/>
</dbReference>
<evidence type="ECO:0000256" key="4">
    <source>
        <dbReference type="ARBA" id="ARBA00022679"/>
    </source>
</evidence>
<evidence type="ECO:0000256" key="8">
    <source>
        <dbReference type="ARBA" id="ARBA00023034"/>
    </source>
</evidence>
<dbReference type="Ensembl" id="ENSNMLT00000010426.1">
    <property type="protein sequence ID" value="ENSNMLP00000009215.1"/>
    <property type="gene ID" value="ENSNMLG00000006422.1"/>
</dbReference>
<evidence type="ECO:0000256" key="9">
    <source>
        <dbReference type="ARBA" id="ARBA00023136"/>
    </source>
</evidence>
<dbReference type="GO" id="GO:0008194">
    <property type="term" value="F:UDP-glycosyltransferase activity"/>
    <property type="evidence" value="ECO:0007669"/>
    <property type="project" value="TreeGrafter"/>
</dbReference>
<keyword evidence="8 10" id="KW-0333">Golgi apparatus</keyword>
<keyword evidence="9" id="KW-0472">Membrane</keyword>
<keyword evidence="5" id="KW-0812">Transmembrane</keyword>
<comment type="subcellular location">
    <subcellularLocation>
        <location evidence="1 10">Golgi apparatus membrane</location>
        <topology evidence="1 10">Single-pass type II membrane protein</topology>
    </subcellularLocation>
</comment>
<evidence type="ECO:0000256" key="10">
    <source>
        <dbReference type="RuleBase" id="RU363063"/>
    </source>
</evidence>
<dbReference type="GO" id="GO:0016758">
    <property type="term" value="F:hexosyltransferase activity"/>
    <property type="evidence" value="ECO:0007669"/>
    <property type="project" value="InterPro"/>
</dbReference>
<evidence type="ECO:0000256" key="6">
    <source>
        <dbReference type="ARBA" id="ARBA00022968"/>
    </source>
</evidence>
<reference evidence="11" key="2">
    <citation type="submission" date="2025-09" db="UniProtKB">
        <authorList>
            <consortium name="Ensembl"/>
        </authorList>
    </citation>
    <scope>IDENTIFICATION</scope>
</reference>
<sequence>SENVNMSVRWKTLMTLYVEVENLHFIAPGAIRTGKYASTPKLFWQKNDKVAFWNQLQKAVDLHFNTIDRMAASEPGQLYDSLLSYSLSEHQGHSKNLSHRVRALPEQMQNYVTSMSRRQYPVLMEPRGQCGFGATQERRPVLLLAIKTSVHNYKKRQAIRKSWGRADWVWAQRGRGERRGAYVHRIFLLGTERSPELRDIFSEMLHYENQQYGDILQWDIDTCGHVSFVFEGDDEVFVNTPAMVSLLQEQLQRPPANSSLQDFMMGHMVYGGQPNRNSDSQEFIPESFYRGWYPSYARGTGRLSSALLLRRLLQVSHRVHLFPIEQVYVGMCLIRLNLSPSHHPAFLPSNWTKEREKQPCAVHRVLLLQTHSPTHMLHLWDSLNTNTGLCSNVIVAPVTVKKITNSERERKHVF</sequence>
<evidence type="ECO:0000256" key="2">
    <source>
        <dbReference type="ARBA" id="ARBA00008661"/>
    </source>
</evidence>
<keyword evidence="6" id="KW-0735">Signal-anchor</keyword>
<comment type="similarity">
    <text evidence="2 10">Belongs to the glycosyltransferase 31 family.</text>
</comment>
<evidence type="ECO:0000313" key="12">
    <source>
        <dbReference type="Proteomes" id="UP000694523"/>
    </source>
</evidence>
<evidence type="ECO:0000256" key="1">
    <source>
        <dbReference type="ARBA" id="ARBA00004323"/>
    </source>
</evidence>
<evidence type="ECO:0000256" key="3">
    <source>
        <dbReference type="ARBA" id="ARBA00022676"/>
    </source>
</evidence>
<evidence type="ECO:0000256" key="5">
    <source>
        <dbReference type="ARBA" id="ARBA00022692"/>
    </source>
</evidence>
<keyword evidence="4" id="KW-0808">Transferase</keyword>
<dbReference type="GO" id="GO:0006493">
    <property type="term" value="P:protein O-linked glycosylation"/>
    <property type="evidence" value="ECO:0007669"/>
    <property type="project" value="TreeGrafter"/>
</dbReference>